<gene>
    <name evidence="2" type="ORF">UFOPK3772_00563</name>
</gene>
<accession>A0A6J7IXI8</accession>
<protein>
    <submittedName>
        <fullName evidence="2">Unannotated protein</fullName>
    </submittedName>
</protein>
<dbReference type="InterPro" id="IPR036736">
    <property type="entry name" value="ACP-like_sf"/>
</dbReference>
<sequence>MNFEEILELVRDRVRQVAPEVEASKLDADVDLRRCADLDSLDFQTLVELIAAATGVEVPERDYPQVRSLRGMAEYVCARAG</sequence>
<dbReference type="EMBL" id="CAFBNE010000011">
    <property type="protein sequence ID" value="CAB4935853.1"/>
    <property type="molecule type" value="Genomic_DNA"/>
</dbReference>
<evidence type="ECO:0000313" key="2">
    <source>
        <dbReference type="EMBL" id="CAB4935853.1"/>
    </source>
</evidence>
<reference evidence="2" key="1">
    <citation type="submission" date="2020-05" db="EMBL/GenBank/DDBJ databases">
        <authorList>
            <person name="Chiriac C."/>
            <person name="Salcher M."/>
            <person name="Ghai R."/>
            <person name="Kavagutti S V."/>
        </authorList>
    </citation>
    <scope>NUCLEOTIDE SEQUENCE</scope>
</reference>
<dbReference type="Gene3D" id="1.10.1200.10">
    <property type="entry name" value="ACP-like"/>
    <property type="match status" value="1"/>
</dbReference>
<dbReference type="Pfam" id="PF00550">
    <property type="entry name" value="PP-binding"/>
    <property type="match status" value="1"/>
</dbReference>
<feature type="domain" description="Carrier" evidence="1">
    <location>
        <begin position="4"/>
        <end position="80"/>
    </location>
</feature>
<name>A0A6J7IXI8_9ZZZZ</name>
<dbReference type="InterPro" id="IPR009081">
    <property type="entry name" value="PP-bd_ACP"/>
</dbReference>
<evidence type="ECO:0000259" key="1">
    <source>
        <dbReference type="PROSITE" id="PS50075"/>
    </source>
</evidence>
<dbReference type="AlphaFoldDB" id="A0A6J7IXI8"/>
<dbReference type="SUPFAM" id="SSF47336">
    <property type="entry name" value="ACP-like"/>
    <property type="match status" value="1"/>
</dbReference>
<dbReference type="PROSITE" id="PS50075">
    <property type="entry name" value="CARRIER"/>
    <property type="match status" value="1"/>
</dbReference>
<organism evidence="2">
    <name type="scientific">freshwater metagenome</name>
    <dbReference type="NCBI Taxonomy" id="449393"/>
    <lineage>
        <taxon>unclassified sequences</taxon>
        <taxon>metagenomes</taxon>
        <taxon>ecological metagenomes</taxon>
    </lineage>
</organism>
<proteinExistence type="predicted"/>